<dbReference type="GO" id="GO:0008233">
    <property type="term" value="F:peptidase activity"/>
    <property type="evidence" value="ECO:0007669"/>
    <property type="project" value="UniProtKB-KW"/>
</dbReference>
<accession>A0A2M8VQF8</accession>
<dbReference type="OrthoDB" id="9811314at2"/>
<dbReference type="InterPro" id="IPR011765">
    <property type="entry name" value="Pept_M16_N"/>
</dbReference>
<evidence type="ECO:0000259" key="1">
    <source>
        <dbReference type="Pfam" id="PF00675"/>
    </source>
</evidence>
<dbReference type="Pfam" id="PF05193">
    <property type="entry name" value="Peptidase_M16_C"/>
    <property type="match status" value="1"/>
</dbReference>
<dbReference type="Gene3D" id="3.30.830.10">
    <property type="entry name" value="Metalloenzyme, LuxS/M16 peptidase-like"/>
    <property type="match status" value="2"/>
</dbReference>
<sequence>MLIKHRIKPAFIGAILMLSMLSSAYAILPIEKLDTYKGAQAYLVQTKALPMVDIEISIDAGDRYDPVAKSGLASMAGQLMNYGARSENGVLSEAQIADEIADLGANLGISVSGERAILRIRSLSRKDLRDRAVKLASAMLSNPTYDPKILAREKQRMSAAILESETKPESVLERRFRKVLYGSYPLAESPSVKTIANISTDNLQQFHKQFYRGDRMIVSIVGDVTKADAQEIVRSLLQQIPQSGVTIARLPAFERSPVEPLSQRETQIPFDSQQAHIAMGMTAVTRNDPDYFPLLVGSYVLGGGGFVSRLMAEVRENRGLAYSVSSYFAPGKDVGIFRAGLQTKNDQSSLAFEVMSSTIAQFIADGPTVVELTAAKDNLINGYPLRIDNNRKLLDNVSSIAWNNLPLDTMETWTGQVQAVTLEQVKTAFQKHLAMDRMKIVILGARNK</sequence>
<keyword evidence="3" id="KW-0645">Protease</keyword>
<dbReference type="InterPro" id="IPR011249">
    <property type="entry name" value="Metalloenz_LuxS/M16"/>
</dbReference>
<feature type="domain" description="Peptidase M16 N-terminal" evidence="1">
    <location>
        <begin position="50"/>
        <end position="188"/>
    </location>
</feature>
<dbReference type="PANTHER" id="PTHR11851:SF224">
    <property type="entry name" value="PROCESSING PROTEASE"/>
    <property type="match status" value="1"/>
</dbReference>
<evidence type="ECO:0000313" key="3">
    <source>
        <dbReference type="EMBL" id="PJI79380.1"/>
    </source>
</evidence>
<dbReference type="PANTHER" id="PTHR11851">
    <property type="entry name" value="METALLOPROTEASE"/>
    <property type="match status" value="1"/>
</dbReference>
<feature type="domain" description="Peptidase M16 C-terminal" evidence="2">
    <location>
        <begin position="197"/>
        <end position="379"/>
    </location>
</feature>
<organism evidence="3 4">
    <name type="scientific">Polynucleobacter brandtiae</name>
    <dbReference type="NCBI Taxonomy" id="1938816"/>
    <lineage>
        <taxon>Bacteria</taxon>
        <taxon>Pseudomonadati</taxon>
        <taxon>Pseudomonadota</taxon>
        <taxon>Betaproteobacteria</taxon>
        <taxon>Burkholderiales</taxon>
        <taxon>Burkholderiaceae</taxon>
        <taxon>Polynucleobacter</taxon>
    </lineage>
</organism>
<dbReference type="AlphaFoldDB" id="A0A2M8VQF8"/>
<protein>
    <submittedName>
        <fullName evidence="3">Zinc protease</fullName>
    </submittedName>
</protein>
<dbReference type="InterPro" id="IPR050361">
    <property type="entry name" value="MPP/UQCRC_Complex"/>
</dbReference>
<dbReference type="SUPFAM" id="SSF63411">
    <property type="entry name" value="LuxS/MPP-like metallohydrolase"/>
    <property type="match status" value="2"/>
</dbReference>
<reference evidence="3 4" key="1">
    <citation type="submission" date="2017-11" db="EMBL/GenBank/DDBJ databases">
        <title>Genomic Encyclopedia of Type Strains, Phase III (KMG-III): the genomes of soil and plant-associated and newly described type strains.</title>
        <authorList>
            <person name="Whitman W."/>
        </authorList>
    </citation>
    <scope>NUCLEOTIDE SEQUENCE [LARGE SCALE GENOMIC DNA]</scope>
    <source>
        <strain evidence="3 4">UB-Domo-W1</strain>
    </source>
</reference>
<dbReference type="GO" id="GO:0006508">
    <property type="term" value="P:proteolysis"/>
    <property type="evidence" value="ECO:0007669"/>
    <property type="project" value="UniProtKB-KW"/>
</dbReference>
<proteinExistence type="predicted"/>
<keyword evidence="4" id="KW-1185">Reference proteome</keyword>
<name>A0A2M8VQF8_9BURK</name>
<evidence type="ECO:0000259" key="2">
    <source>
        <dbReference type="Pfam" id="PF05193"/>
    </source>
</evidence>
<keyword evidence="3" id="KW-0378">Hydrolase</keyword>
<gene>
    <name evidence="3" type="ORF">B0G85_1487</name>
</gene>
<dbReference type="InterPro" id="IPR007863">
    <property type="entry name" value="Peptidase_M16_C"/>
</dbReference>
<dbReference type="RefSeq" id="WP_100379793.1">
    <property type="nucleotide sequence ID" value="NZ_CBCSBW010000003.1"/>
</dbReference>
<comment type="caution">
    <text evidence="3">The sequence shown here is derived from an EMBL/GenBank/DDBJ whole genome shotgun (WGS) entry which is preliminary data.</text>
</comment>
<dbReference type="GO" id="GO:0046872">
    <property type="term" value="F:metal ion binding"/>
    <property type="evidence" value="ECO:0007669"/>
    <property type="project" value="InterPro"/>
</dbReference>
<evidence type="ECO:0000313" key="4">
    <source>
        <dbReference type="Proteomes" id="UP000229366"/>
    </source>
</evidence>
<dbReference type="Pfam" id="PF00675">
    <property type="entry name" value="Peptidase_M16"/>
    <property type="match status" value="1"/>
</dbReference>
<dbReference type="Proteomes" id="UP000229366">
    <property type="component" value="Unassembled WGS sequence"/>
</dbReference>
<dbReference type="EMBL" id="PGTX01000003">
    <property type="protein sequence ID" value="PJI79380.1"/>
    <property type="molecule type" value="Genomic_DNA"/>
</dbReference>